<feature type="region of interest" description="Disordered" evidence="1">
    <location>
        <begin position="614"/>
        <end position="636"/>
    </location>
</feature>
<dbReference type="SUPFAM" id="SSF52129">
    <property type="entry name" value="Caspase-like"/>
    <property type="match status" value="1"/>
</dbReference>
<dbReference type="EMBL" id="JBHSOA010000075">
    <property type="protein sequence ID" value="MFC5855839.1"/>
    <property type="molecule type" value="Genomic_DNA"/>
</dbReference>
<feature type="region of interest" description="Disordered" evidence="1">
    <location>
        <begin position="50"/>
        <end position="82"/>
    </location>
</feature>
<dbReference type="InterPro" id="IPR029030">
    <property type="entry name" value="Caspase-like_dom_sf"/>
</dbReference>
<comment type="caution">
    <text evidence="4">The sequence shown here is derived from an EMBL/GenBank/DDBJ whole genome shotgun (WGS) entry which is preliminary data.</text>
</comment>
<proteinExistence type="predicted"/>
<organism evidence="4 5">
    <name type="scientific">Streptomyces chlorus</name>
    <dbReference type="NCBI Taxonomy" id="887452"/>
    <lineage>
        <taxon>Bacteria</taxon>
        <taxon>Bacillati</taxon>
        <taxon>Actinomycetota</taxon>
        <taxon>Actinomycetes</taxon>
        <taxon>Kitasatosporales</taxon>
        <taxon>Streptomycetaceae</taxon>
        <taxon>Streptomyces</taxon>
    </lineage>
</organism>
<dbReference type="RefSeq" id="WP_381369539.1">
    <property type="nucleotide sequence ID" value="NZ_JBHSOA010000075.1"/>
</dbReference>
<evidence type="ECO:0000313" key="4">
    <source>
        <dbReference type="EMBL" id="MFC5855839.1"/>
    </source>
</evidence>
<evidence type="ECO:0000259" key="3">
    <source>
        <dbReference type="Pfam" id="PF20021"/>
    </source>
</evidence>
<feature type="domain" description="vWA-MoxR associated protein middle region 18" evidence="3">
    <location>
        <begin position="313"/>
        <end position="420"/>
    </location>
</feature>
<accession>A0ABW1E8P2</accession>
<name>A0ABW1E8P2_9ACTN</name>
<dbReference type="Pfam" id="PF20021">
    <property type="entry name" value="VMAP-M18"/>
    <property type="match status" value="1"/>
</dbReference>
<reference evidence="5" key="1">
    <citation type="journal article" date="2019" name="Int. J. Syst. Evol. Microbiol.">
        <title>The Global Catalogue of Microorganisms (GCM) 10K type strain sequencing project: providing services to taxonomists for standard genome sequencing and annotation.</title>
        <authorList>
            <consortium name="The Broad Institute Genomics Platform"/>
            <consortium name="The Broad Institute Genome Sequencing Center for Infectious Disease"/>
            <person name="Wu L."/>
            <person name="Ma J."/>
        </authorList>
    </citation>
    <scope>NUCLEOTIDE SEQUENCE [LARGE SCALE GENOMIC DNA]</scope>
    <source>
        <strain evidence="5">JCM 10411</strain>
    </source>
</reference>
<evidence type="ECO:0000313" key="5">
    <source>
        <dbReference type="Proteomes" id="UP001596180"/>
    </source>
</evidence>
<evidence type="ECO:0000256" key="1">
    <source>
        <dbReference type="SAM" id="MobiDB-lite"/>
    </source>
</evidence>
<feature type="domain" description="Peptidase C14 caspase" evidence="2">
    <location>
        <begin position="137"/>
        <end position="255"/>
    </location>
</feature>
<dbReference type="Pfam" id="PF00656">
    <property type="entry name" value="Peptidase_C14"/>
    <property type="match status" value="1"/>
</dbReference>
<gene>
    <name evidence="4" type="ORF">ACFPZI_29915</name>
</gene>
<dbReference type="InterPro" id="IPR011600">
    <property type="entry name" value="Pept_C14_caspase"/>
</dbReference>
<protein>
    <submittedName>
        <fullName evidence="4">Caspase family protein</fullName>
    </submittedName>
</protein>
<evidence type="ECO:0000259" key="2">
    <source>
        <dbReference type="Pfam" id="PF00656"/>
    </source>
</evidence>
<feature type="compositionally biased region" description="Pro residues" evidence="1">
    <location>
        <begin position="70"/>
        <end position="80"/>
    </location>
</feature>
<dbReference type="Proteomes" id="UP001596180">
    <property type="component" value="Unassembled WGS sequence"/>
</dbReference>
<sequence>MVVRALVVCPETYEGSSLRPMPGSLASGVRFASWLVNHVDEPCSLTFLTNTDHLSGPPSEPSSDAQSAPPSEPLPAPPSGQLPAERLTELLPARLRAAWAGTGRTDVRTDLASADLLPIGEFFGPADSSPVGELGEDDAFVLYWIGHGGINRENGNHLLYLPHNGRIALEDLTRGMAGPRRPGRQLFVIDACREADTARPGDGGGGRTLTIATGAVPHPDWLGLVLYGARHGEQALFDEGRGGVFTDRLLDALEALPFAGRLDLERIEQTAVALEARFRAAYGQGEPEYGQIPTHYWLSHRGDLLVDRDFLPGVAVTVTQAETLRRTVSRACLTPEEEGEVWEWLHRYGPRLADDDLTLPQTAVRVTELPHRADGSHCITDLCVVLARIGRLRDGIHRWYASWATDKGLPPLADVSVAPTPVRRRGHLVIDLEREDELGHGEASAGRGAPQSTAGPRYRAKAWFYTGHKHQPIRLPRQSWRKEEFPGLVKLIYGKAHTKVQSALDGAWVEFIVDRDLFGHRFDTLPRFSVPSGKAPLLGDGGPVVLRDGWRHHGGPQTLSWQRGASLLDSVPAARLQWTDCASSCRTGEAEFERHARTVETAFTLNAVIGTNAGTTGKGADGARSRSASAGANGGANGAADPYAGIVLSRSLADQAHADLVGTALNNGALLAIWPARSPADDCRRGGDDGAVCDGALVRESLLRRLDGRPLHDLPEIVFDLRRTGGAEAEVFRDMVVLFDDPRRSPLVRGPLNLP</sequence>
<dbReference type="InterPro" id="IPR049493">
    <property type="entry name" value="VMAP-M18"/>
</dbReference>
<keyword evidence="5" id="KW-1185">Reference proteome</keyword>